<dbReference type="InterPro" id="IPR051470">
    <property type="entry name" value="Thiol:disulfide_interchange"/>
</dbReference>
<dbReference type="InterPro" id="IPR033954">
    <property type="entry name" value="DiS-bond_Isoase_DsbC/G"/>
</dbReference>
<comment type="subcellular location">
    <subcellularLocation>
        <location evidence="1">Periplasm</location>
    </subcellularLocation>
</comment>
<evidence type="ECO:0000259" key="2">
    <source>
        <dbReference type="Pfam" id="PF13098"/>
    </source>
</evidence>
<dbReference type="Pfam" id="PF13098">
    <property type="entry name" value="Thioredoxin_2"/>
    <property type="match status" value="1"/>
</dbReference>
<proteinExistence type="inferred from homology"/>
<dbReference type="CDD" id="cd03020">
    <property type="entry name" value="DsbA_DsbC_DsbG"/>
    <property type="match status" value="1"/>
</dbReference>
<dbReference type="EMBL" id="KF418775">
    <property type="protein sequence ID" value="AJL34972.1"/>
    <property type="molecule type" value="Genomic_DNA"/>
</dbReference>
<gene>
    <name evidence="3" type="primary">dsbC</name>
    <name evidence="3" type="ORF">pBPS089</name>
</gene>
<feature type="domain" description="Thioredoxin-like fold" evidence="2">
    <location>
        <begin position="106"/>
        <end position="245"/>
    </location>
</feature>
<sequence>MRRLASLTLSLICAGYAALAHADFPEDLVKRFPAAQGAKVERAFPGFWSVTKGSDVFFVRDDLSILISGEVVDLNQHRSLTQAIRDANPPRIDVAQLNPADAIKFGSGSRRLYIFSDPDCPYCRKLEGTLTKLTDVTIYIFPFPLAGHPNAAEVSEGIWCQRDRAAAWRAYQDLTLVTREPQLLTAWKDYLAKHKQPPQPTCDNPIARNLEFGRQWNIGGTPALVFEDGIVIPGLVPASRLEAQLAKSHANLTAAK</sequence>
<dbReference type="InterPro" id="IPR036249">
    <property type="entry name" value="Thioredoxin-like_sf"/>
</dbReference>
<dbReference type="InterPro" id="IPR012336">
    <property type="entry name" value="Thioredoxin-like_fold"/>
</dbReference>
<dbReference type="PANTHER" id="PTHR35272">
    <property type="entry name" value="THIOL:DISULFIDE INTERCHANGE PROTEIN DSBC-RELATED"/>
    <property type="match status" value="1"/>
</dbReference>
<accession>A0A0C5B1B9</accession>
<keyword evidence="1" id="KW-0676">Redox-active center</keyword>
<dbReference type="Gene3D" id="3.40.30.10">
    <property type="entry name" value="Glutaredoxin"/>
    <property type="match status" value="1"/>
</dbReference>
<dbReference type="RefSeq" id="WP_058035194.1">
    <property type="nucleotide sequence ID" value="NZ_KF418775.1"/>
</dbReference>
<comment type="function">
    <text evidence="1">Required for disulfide bond formation in some periplasmic proteins. Acts by transferring its disulfide bond to other proteins and is reduced in the process.</text>
</comment>
<organism evidence="3">
    <name type="scientific">Burkholderia pseudomallei</name>
    <name type="common">Pseudomonas pseudomallei</name>
    <dbReference type="NCBI Taxonomy" id="28450"/>
    <lineage>
        <taxon>Bacteria</taxon>
        <taxon>Pseudomonadati</taxon>
        <taxon>Pseudomonadota</taxon>
        <taxon>Betaproteobacteria</taxon>
        <taxon>Burkholderiales</taxon>
        <taxon>Burkholderiaceae</taxon>
        <taxon>Burkholderia</taxon>
        <taxon>pseudomallei group</taxon>
    </lineage>
</organism>
<dbReference type="PANTHER" id="PTHR35272:SF3">
    <property type="entry name" value="THIOL:DISULFIDE INTERCHANGE PROTEIN DSBC"/>
    <property type="match status" value="1"/>
</dbReference>
<keyword evidence="3" id="KW-0614">Plasmid</keyword>
<reference evidence="3" key="1">
    <citation type="submission" date="2013-07" db="EMBL/GenBank/DDBJ databases">
        <title>Complete sequence of a native Burkholderia pseudomallei plasmid.</title>
        <authorList>
            <person name="Stone J.K."/>
            <person name="Bollig M.C."/>
            <person name="Gibbons H.S."/>
            <person name="Mayo M."/>
            <person name="Currie B.J."/>
            <person name="Keim P."/>
            <person name="Tuanyok A."/>
        </authorList>
    </citation>
    <scope>NUCLEOTIDE SEQUENCE</scope>
    <source>
        <strain evidence="3">MSHR1950</strain>
        <plasmid evidence="3">pBPSE01</plasmid>
    </source>
</reference>
<keyword evidence="1" id="KW-0574">Periplasm</keyword>
<keyword evidence="1" id="KW-0732">Signal</keyword>
<evidence type="ECO:0000313" key="3">
    <source>
        <dbReference type="EMBL" id="AJL34972.1"/>
    </source>
</evidence>
<name>A0A0C5B1B9_BURPE</name>
<feature type="chain" id="PRO_5010008605" description="Thiol:disulfide interchange protein" evidence="1">
    <location>
        <begin position="23"/>
        <end position="256"/>
    </location>
</feature>
<comment type="similarity">
    <text evidence="1">Belongs to the thioredoxin family. DsbC subfamily.</text>
</comment>
<dbReference type="SUPFAM" id="SSF52833">
    <property type="entry name" value="Thioredoxin-like"/>
    <property type="match status" value="1"/>
</dbReference>
<geneLocation type="plasmid" evidence="3">
    <name>pBPSE01</name>
</geneLocation>
<protein>
    <recommendedName>
        <fullName evidence="1">Thiol:disulfide interchange protein</fullName>
    </recommendedName>
</protein>
<dbReference type="AlphaFoldDB" id="A0A0C5B1B9"/>
<evidence type="ECO:0000256" key="1">
    <source>
        <dbReference type="RuleBase" id="RU364038"/>
    </source>
</evidence>
<feature type="signal peptide" evidence="1">
    <location>
        <begin position="1"/>
        <end position="22"/>
    </location>
</feature>
<dbReference type="GO" id="GO:0042597">
    <property type="term" value="C:periplasmic space"/>
    <property type="evidence" value="ECO:0007669"/>
    <property type="project" value="UniProtKB-SubCell"/>
</dbReference>